<dbReference type="EMBL" id="FNCG01000002">
    <property type="protein sequence ID" value="SDG14704.1"/>
    <property type="molecule type" value="Genomic_DNA"/>
</dbReference>
<dbReference type="AlphaFoldDB" id="A0A1G7RVI3"/>
<organism evidence="1 2">
    <name type="scientific">Mucilaginibacter gossypii</name>
    <dbReference type="NCBI Taxonomy" id="551996"/>
    <lineage>
        <taxon>Bacteria</taxon>
        <taxon>Pseudomonadati</taxon>
        <taxon>Bacteroidota</taxon>
        <taxon>Sphingobacteriia</taxon>
        <taxon>Sphingobacteriales</taxon>
        <taxon>Sphingobacteriaceae</taxon>
        <taxon>Mucilaginibacter</taxon>
    </lineage>
</organism>
<evidence type="ECO:0000313" key="1">
    <source>
        <dbReference type="EMBL" id="SDG14704.1"/>
    </source>
</evidence>
<sequence>MLIIEIRAALAMTCVKGTLNSGLISVSVMSGMMMAMRGKQENSLRKPSFFIKVIMVFSATNAL</sequence>
<keyword evidence="2" id="KW-1185">Reference proteome</keyword>
<reference evidence="2" key="1">
    <citation type="submission" date="2016-10" db="EMBL/GenBank/DDBJ databases">
        <authorList>
            <person name="Varghese N."/>
            <person name="Submissions S."/>
        </authorList>
    </citation>
    <scope>NUCLEOTIDE SEQUENCE [LARGE SCALE GENOMIC DNA]</scope>
    <source>
        <strain evidence="2">Gh-67</strain>
    </source>
</reference>
<protein>
    <submittedName>
        <fullName evidence="1">Uncharacterized protein</fullName>
    </submittedName>
</protein>
<dbReference type="Proteomes" id="UP000199705">
    <property type="component" value="Unassembled WGS sequence"/>
</dbReference>
<name>A0A1G7RVI3_9SPHI</name>
<proteinExistence type="predicted"/>
<accession>A0A1G7RVI3</accession>
<gene>
    <name evidence="1" type="ORF">SAMN05192573_102372</name>
</gene>
<evidence type="ECO:0000313" key="2">
    <source>
        <dbReference type="Proteomes" id="UP000199705"/>
    </source>
</evidence>